<organism evidence="7 8">
    <name type="scientific">Roseivirga pacifica</name>
    <dbReference type="NCBI Taxonomy" id="1267423"/>
    <lineage>
        <taxon>Bacteria</taxon>
        <taxon>Pseudomonadati</taxon>
        <taxon>Bacteroidota</taxon>
        <taxon>Cytophagia</taxon>
        <taxon>Cytophagales</taxon>
        <taxon>Roseivirgaceae</taxon>
        <taxon>Roseivirga</taxon>
    </lineage>
</organism>
<evidence type="ECO:0000256" key="3">
    <source>
        <dbReference type="ARBA" id="ARBA00022989"/>
    </source>
</evidence>
<gene>
    <name evidence="7" type="ORF">SAMN05216290_3492</name>
</gene>
<keyword evidence="3" id="KW-1133">Transmembrane helix</keyword>
<evidence type="ECO:0000256" key="2">
    <source>
        <dbReference type="ARBA" id="ARBA00022692"/>
    </source>
</evidence>
<accession>A0A1I0RFT9</accession>
<dbReference type="PANTHER" id="PTHR36985">
    <property type="entry name" value="TRANSLOCATION AND ASSEMBLY MODULE SUBUNIT TAMB"/>
    <property type="match status" value="1"/>
</dbReference>
<dbReference type="STRING" id="1267423.SAMN05216290_3492"/>
<evidence type="ECO:0000259" key="6">
    <source>
        <dbReference type="Pfam" id="PF04357"/>
    </source>
</evidence>
<dbReference type="GO" id="GO:0005886">
    <property type="term" value="C:plasma membrane"/>
    <property type="evidence" value="ECO:0007669"/>
    <property type="project" value="InterPro"/>
</dbReference>
<feature type="region of interest" description="Disordered" evidence="5">
    <location>
        <begin position="1474"/>
        <end position="1497"/>
    </location>
</feature>
<dbReference type="GO" id="GO:0009306">
    <property type="term" value="P:protein secretion"/>
    <property type="evidence" value="ECO:0007669"/>
    <property type="project" value="InterPro"/>
</dbReference>
<keyword evidence="4" id="KW-0472">Membrane</keyword>
<evidence type="ECO:0000313" key="7">
    <source>
        <dbReference type="EMBL" id="SEW39778.1"/>
    </source>
</evidence>
<reference evidence="8" key="1">
    <citation type="submission" date="2016-10" db="EMBL/GenBank/DDBJ databases">
        <authorList>
            <person name="Varghese N."/>
            <person name="Submissions S."/>
        </authorList>
    </citation>
    <scope>NUCLEOTIDE SEQUENCE [LARGE SCALE GENOMIC DNA]</scope>
    <source>
        <strain evidence="8">CGMCC 1.12402</strain>
    </source>
</reference>
<evidence type="ECO:0000313" key="8">
    <source>
        <dbReference type="Proteomes" id="UP000199437"/>
    </source>
</evidence>
<name>A0A1I0RFT9_9BACT</name>
<dbReference type="EMBL" id="FOIR01000004">
    <property type="protein sequence ID" value="SEW39778.1"/>
    <property type="molecule type" value="Genomic_DNA"/>
</dbReference>
<evidence type="ECO:0000256" key="5">
    <source>
        <dbReference type="SAM" id="MobiDB-lite"/>
    </source>
</evidence>
<feature type="compositionally biased region" description="Low complexity" evidence="5">
    <location>
        <begin position="1488"/>
        <end position="1497"/>
    </location>
</feature>
<dbReference type="Pfam" id="PF04357">
    <property type="entry name" value="TamB"/>
    <property type="match status" value="1"/>
</dbReference>
<protein>
    <recommendedName>
        <fullName evidence="6">Translocation and assembly module TamB C-terminal domain-containing protein</fullName>
    </recommendedName>
</protein>
<evidence type="ECO:0000256" key="1">
    <source>
        <dbReference type="ARBA" id="ARBA00004167"/>
    </source>
</evidence>
<proteinExistence type="predicted"/>
<evidence type="ECO:0000256" key="4">
    <source>
        <dbReference type="ARBA" id="ARBA00023136"/>
    </source>
</evidence>
<sequence>MVLTPFILLGLAVGLIHLPPIQNYITDKATNYLTEGTGYNTEIDYINIRWFNSITVEGARIFDQNDITMIGIEEVAVTFDLRTILGKKDIKTKEAWVRNADVNLRNNGDNGLNIDDWARKITSLTASGDTTANTAAFVIDKITLLESSFSIADTRKDSVKTGFNYNQFQLLDINADLLNLKSVQDTFEIDVVSLSTRDSVTGLQIDKMETFFRNSSKGLTFMDLDLQMGKTRIRDHIEFRHDKPSYMGSFVDSVDVKADFNETVIHTDELSYFVPEFKKYNQAVGINGLFEGKVNGFMSDKFEISLGKNTKLRGAMDIEGLPNVDATFFDLNFENSELKATDIQNLIGTRSFQISDKFGQVYFNGQFDGLVNDFVADGDFRTSIGNISSNVQIRETEDIPEYRGELSMQNFDLGFFIEEPMFQKVDLNGSISGEGVTLEETRFNLVANIPKIGINGYQYINIDTDGAFAQSFFSGEISVSDPNFDLFANGSIDLRDTSKMINITGTLAKANLDSIKLAKRPMQLSTDFNVDIEGLKIENLIGEAFLSNTLFKYEGRDLTMDSLRFISQKTDDNRFVELKSDPIDLTLDGKFQYGSLIKEWQNIGQQYELLLSSQLDASNLFSKGEGRPTEQFDLSYQLDLKNISPIIHLFDSTIFVAENSSINGKFSRSNTEDFTINAQSEEIKVKNVRLLGNEIDIDAKAMRNNEKVFMLGYLFSEKQYYGDKTETENLTVEAVWDGTHIDFRQNINQESSGNYAEIGADIDFFTGRTELRFEDSNIMALQEEWRVLEDNMIVFGKDGIEIENFKLFNLDQSLSLEGQIAVVKDSSKALNINFKDVEVANINPLTTKEYSGTLNGNLTAQNILFNPVFYGDLTMTELRVNNFLVGDLAGKLNWNDQENKFGVNFEIDRLDRKIISLDGDFYPLEQEQLDLNLRLDEANLRIAEPYVDEYFSELGGFINGQYKITGRIDEPLIEGEGQINEGKIKINYLNTKYDFMGGVKFTQDRIELNNLDFTDINNQKAYFSGVISHNRYKDIRMDLRGNLQQFRVLNTDETTGEDYYGTGVATGSVELVGEASSLNINANIRTEAGSRIHIPIKDSDTAAENPEYITFINRTDTAEVVNQTEYVGEIVEKIKIEGLKLDLDIEVTPDAYAEIIIDPRTGDIIRGRGNGQLRLQIDQQGNFQMTGDLAIQDGAYNFSLYNIITKEFIIEQPSNITWFGDPYTAVMSIRGSYTDNVSITPILQTSNNSQVEDGGSGSSNSGRRFPVKVLLNLEGPLLSPQISFDIDFSEINTQDTESLTAITAFENRLQSDEQELNRQVLSLIILGRFMDQGSINLVGGTTSQSVSQLLSNQLSQFVAQLDENLEVDFDLSGLSEETLNTMRLRLSYTFLNGRLRITREGALTNLVNVESAIGDWTAEYLLTEDGKYRVKIYTRNSYNFASTAISTDSDFTTGASVTQTTSFNTLKELFSGIEKRKKQENEEEPEKNLNNQKPNLR</sequence>
<feature type="domain" description="Translocation and assembly module TamB C-terminal" evidence="6">
    <location>
        <begin position="1015"/>
        <end position="1436"/>
    </location>
</feature>
<dbReference type="InterPro" id="IPR007452">
    <property type="entry name" value="TamB_C"/>
</dbReference>
<dbReference type="Proteomes" id="UP000199437">
    <property type="component" value="Unassembled WGS sequence"/>
</dbReference>
<keyword evidence="8" id="KW-1185">Reference proteome</keyword>
<dbReference type="PANTHER" id="PTHR36985:SF1">
    <property type="entry name" value="TRANSLOCATION AND ASSEMBLY MODULE SUBUNIT TAMB"/>
    <property type="match status" value="1"/>
</dbReference>
<comment type="subcellular location">
    <subcellularLocation>
        <location evidence="1">Membrane</location>
        <topology evidence="1">Single-pass membrane protein</topology>
    </subcellularLocation>
</comment>
<keyword evidence="2" id="KW-0812">Transmembrane</keyword>